<dbReference type="PANTHER" id="PTHR43751">
    <property type="entry name" value="SULFATASE"/>
    <property type="match status" value="1"/>
</dbReference>
<dbReference type="SUPFAM" id="SSF53649">
    <property type="entry name" value="Alkaline phosphatase-like"/>
    <property type="match status" value="1"/>
</dbReference>
<dbReference type="InterPro" id="IPR052701">
    <property type="entry name" value="GAG_Ulvan_Degrading_Sulfatases"/>
</dbReference>
<dbReference type="EMBL" id="SJPR01000009">
    <property type="protein sequence ID" value="TWT92926.1"/>
    <property type="molecule type" value="Genomic_DNA"/>
</dbReference>
<organism evidence="3 4">
    <name type="scientific">Botrimarina colliarenosi</name>
    <dbReference type="NCBI Taxonomy" id="2528001"/>
    <lineage>
        <taxon>Bacteria</taxon>
        <taxon>Pseudomonadati</taxon>
        <taxon>Planctomycetota</taxon>
        <taxon>Planctomycetia</taxon>
        <taxon>Pirellulales</taxon>
        <taxon>Lacipirellulaceae</taxon>
        <taxon>Botrimarina</taxon>
    </lineage>
</organism>
<name>A0A5C6A0J1_9BACT</name>
<dbReference type="Proteomes" id="UP000317421">
    <property type="component" value="Unassembled WGS sequence"/>
</dbReference>
<evidence type="ECO:0000313" key="4">
    <source>
        <dbReference type="Proteomes" id="UP000317421"/>
    </source>
</evidence>
<dbReference type="Pfam" id="PF16347">
    <property type="entry name" value="SGSH_C"/>
    <property type="match status" value="1"/>
</dbReference>
<dbReference type="AlphaFoldDB" id="A0A5C6A0J1"/>
<dbReference type="InterPro" id="IPR017850">
    <property type="entry name" value="Alkaline_phosphatase_core_sf"/>
</dbReference>
<gene>
    <name evidence="3" type="ORF">Pla108_40660</name>
</gene>
<reference evidence="3 4" key="1">
    <citation type="submission" date="2019-02" db="EMBL/GenBank/DDBJ databases">
        <title>Deep-cultivation of Planctomycetes and their phenomic and genomic characterization uncovers novel biology.</title>
        <authorList>
            <person name="Wiegand S."/>
            <person name="Jogler M."/>
            <person name="Boedeker C."/>
            <person name="Pinto D."/>
            <person name="Vollmers J."/>
            <person name="Rivas-Marin E."/>
            <person name="Kohn T."/>
            <person name="Peeters S.H."/>
            <person name="Heuer A."/>
            <person name="Rast P."/>
            <person name="Oberbeckmann S."/>
            <person name="Bunk B."/>
            <person name="Jeske O."/>
            <person name="Meyerdierks A."/>
            <person name="Storesund J.E."/>
            <person name="Kallscheuer N."/>
            <person name="Luecker S."/>
            <person name="Lage O.M."/>
            <person name="Pohl T."/>
            <person name="Merkel B.J."/>
            <person name="Hornburger P."/>
            <person name="Mueller R.-W."/>
            <person name="Bruemmer F."/>
            <person name="Labrenz M."/>
            <person name="Spormann A.M."/>
            <person name="Op Den Camp H."/>
            <person name="Overmann J."/>
            <person name="Amann R."/>
            <person name="Jetten M.S.M."/>
            <person name="Mascher T."/>
            <person name="Medema M.H."/>
            <person name="Devos D.P."/>
            <person name="Kaster A.-K."/>
            <person name="Ovreas L."/>
            <person name="Rohde M."/>
            <person name="Galperin M.Y."/>
            <person name="Jogler C."/>
        </authorList>
    </citation>
    <scope>NUCLEOTIDE SEQUENCE [LARGE SCALE GENOMIC DNA]</scope>
    <source>
        <strain evidence="3 4">Pla108</strain>
    </source>
</reference>
<comment type="caution">
    <text evidence="3">The sequence shown here is derived from an EMBL/GenBank/DDBJ whole genome shotgun (WGS) entry which is preliminary data.</text>
</comment>
<accession>A0A5C6A0J1</accession>
<evidence type="ECO:0000256" key="1">
    <source>
        <dbReference type="SAM" id="MobiDB-lite"/>
    </source>
</evidence>
<feature type="domain" description="N-sulphoglucosamine sulphohydrolase C-terminal" evidence="2">
    <location>
        <begin position="34"/>
        <end position="134"/>
    </location>
</feature>
<dbReference type="PANTHER" id="PTHR43751:SF1">
    <property type="entry name" value="SULFATASE ATSG-RELATED"/>
    <property type="match status" value="1"/>
</dbReference>
<protein>
    <submittedName>
        <fullName evidence="3">Sulfatase</fullName>
    </submittedName>
</protein>
<proteinExistence type="predicted"/>
<feature type="region of interest" description="Disordered" evidence="1">
    <location>
        <begin position="221"/>
        <end position="243"/>
    </location>
</feature>
<dbReference type="Gene3D" id="3.40.720.10">
    <property type="entry name" value="Alkaline Phosphatase, subunit A"/>
    <property type="match status" value="1"/>
</dbReference>
<evidence type="ECO:0000259" key="2">
    <source>
        <dbReference type="Pfam" id="PF16347"/>
    </source>
</evidence>
<dbReference type="InterPro" id="IPR032506">
    <property type="entry name" value="SGSH_C"/>
</dbReference>
<sequence length="243" mass="27341">MDDELGMAYDAAIAKLGDDALFVHTSDHGAQWPFGKWNLYDDGIRTPLVVAWKGRVAEGVRTDALVSWVDLLPTLIDAAGGAPPESLDGRSFLAVLTGNAKEHRDVIYTTHSGDGNFNVYPSRSIRAGQYKYILNLHPEYRFQSHVTLVKKDGGYWRSWQRKAEHDDAAAEKVRRYQERPAEELYDLQADPHETHNLADDPLLADRLHRLRERLEEWMAAQGDKQTVFGTPNPLSEPAGLPPK</sequence>
<feature type="compositionally biased region" description="Polar residues" evidence="1">
    <location>
        <begin position="223"/>
        <end position="233"/>
    </location>
</feature>
<keyword evidence="4" id="KW-1185">Reference proteome</keyword>
<evidence type="ECO:0000313" key="3">
    <source>
        <dbReference type="EMBL" id="TWT92926.1"/>
    </source>
</evidence>